<evidence type="ECO:0000313" key="8">
    <source>
        <dbReference type="Proteomes" id="UP001652625"/>
    </source>
</evidence>
<gene>
    <name evidence="9" type="primary">LOC105846246</name>
</gene>
<feature type="transmembrane region" description="Helical" evidence="5">
    <location>
        <begin position="253"/>
        <end position="271"/>
    </location>
</feature>
<keyword evidence="9" id="KW-0675">Receptor</keyword>
<evidence type="ECO:0000259" key="6">
    <source>
        <dbReference type="Pfam" id="PF02931"/>
    </source>
</evidence>
<keyword evidence="3 5" id="KW-1133">Transmembrane helix</keyword>
<evidence type="ECO:0000256" key="1">
    <source>
        <dbReference type="ARBA" id="ARBA00004141"/>
    </source>
</evidence>
<dbReference type="PANTHER" id="PTHR18945">
    <property type="entry name" value="NEUROTRANSMITTER GATED ION CHANNEL"/>
    <property type="match status" value="1"/>
</dbReference>
<dbReference type="Proteomes" id="UP001652625">
    <property type="component" value="Chromosome 02"/>
</dbReference>
<name>A0ABM4BEE4_HYDVU</name>
<dbReference type="Gene3D" id="1.20.58.390">
    <property type="entry name" value="Neurotransmitter-gated ion-channel transmembrane domain"/>
    <property type="match status" value="2"/>
</dbReference>
<feature type="transmembrane region" description="Helical" evidence="5">
    <location>
        <begin position="370"/>
        <end position="392"/>
    </location>
</feature>
<accession>A0ABM4BEE4</accession>
<dbReference type="PRINTS" id="PR00252">
    <property type="entry name" value="NRIONCHANNEL"/>
</dbReference>
<keyword evidence="2 5" id="KW-0812">Transmembrane</keyword>
<feature type="transmembrane region" description="Helical" evidence="5">
    <location>
        <begin position="189"/>
        <end position="206"/>
    </location>
</feature>
<feature type="transmembrane region" description="Helical" evidence="5">
    <location>
        <begin position="157"/>
        <end position="183"/>
    </location>
</feature>
<dbReference type="InterPro" id="IPR036719">
    <property type="entry name" value="Neuro-gated_channel_TM_sf"/>
</dbReference>
<feature type="domain" description="Neurotransmitter-gated ion-channel transmembrane" evidence="7">
    <location>
        <begin position="163"/>
        <end position="378"/>
    </location>
</feature>
<reference evidence="9" key="2">
    <citation type="submission" date="2025-08" db="UniProtKB">
        <authorList>
            <consortium name="RefSeq"/>
        </authorList>
    </citation>
    <scope>IDENTIFICATION</scope>
</reference>
<feature type="domain" description="Neurotransmitter-gated ion-channel ligand-binding" evidence="6">
    <location>
        <begin position="1"/>
        <end position="156"/>
    </location>
</feature>
<keyword evidence="4 5" id="KW-0472">Membrane</keyword>
<dbReference type="CDD" id="cd19051">
    <property type="entry name" value="LGIC_TM_cation"/>
    <property type="match status" value="1"/>
</dbReference>
<evidence type="ECO:0000256" key="3">
    <source>
        <dbReference type="ARBA" id="ARBA00022989"/>
    </source>
</evidence>
<evidence type="ECO:0000313" key="9">
    <source>
        <dbReference type="RefSeq" id="XP_065647329.1"/>
    </source>
</evidence>
<evidence type="ECO:0000259" key="7">
    <source>
        <dbReference type="Pfam" id="PF02932"/>
    </source>
</evidence>
<evidence type="ECO:0000256" key="4">
    <source>
        <dbReference type="ARBA" id="ARBA00023136"/>
    </source>
</evidence>
<organism evidence="8 9">
    <name type="scientific">Hydra vulgaris</name>
    <name type="common">Hydra</name>
    <name type="synonym">Hydra attenuata</name>
    <dbReference type="NCBI Taxonomy" id="6087"/>
    <lineage>
        <taxon>Eukaryota</taxon>
        <taxon>Metazoa</taxon>
        <taxon>Cnidaria</taxon>
        <taxon>Hydrozoa</taxon>
        <taxon>Hydroidolina</taxon>
        <taxon>Anthoathecata</taxon>
        <taxon>Aplanulata</taxon>
        <taxon>Hydridae</taxon>
        <taxon>Hydra</taxon>
    </lineage>
</organism>
<comment type="subcellular location">
    <subcellularLocation>
        <location evidence="1">Membrane</location>
        <topology evidence="1">Multi-pass membrane protein</topology>
    </subcellularLocation>
</comment>
<dbReference type="GeneID" id="105846246"/>
<dbReference type="SUPFAM" id="SSF90112">
    <property type="entry name" value="Neurotransmitter-gated ion-channel transmembrane pore"/>
    <property type="match status" value="1"/>
</dbReference>
<reference evidence="8" key="1">
    <citation type="submission" date="2025-05" db="UniProtKB">
        <authorList>
            <consortium name="RefSeq"/>
        </authorList>
    </citation>
    <scope>NUCLEOTIDE SEQUENCE [LARGE SCALE GENOMIC DNA]</scope>
</reference>
<dbReference type="InterPro" id="IPR006029">
    <property type="entry name" value="Neurotrans-gated_channel_TM"/>
</dbReference>
<dbReference type="Pfam" id="PF02931">
    <property type="entry name" value="Neur_chan_LBD"/>
    <property type="match status" value="1"/>
</dbReference>
<dbReference type="InterPro" id="IPR006201">
    <property type="entry name" value="Neur_channel"/>
</dbReference>
<proteinExistence type="predicted"/>
<dbReference type="InterPro" id="IPR006202">
    <property type="entry name" value="Neur_chan_lig-bd"/>
</dbReference>
<feature type="transmembrane region" description="Helical" evidence="5">
    <location>
        <begin position="218"/>
        <end position="247"/>
    </location>
</feature>
<keyword evidence="8" id="KW-1185">Reference proteome</keyword>
<dbReference type="SUPFAM" id="SSF63712">
    <property type="entry name" value="Nicotinic receptor ligand binding domain-like"/>
    <property type="match status" value="1"/>
</dbReference>
<dbReference type="RefSeq" id="XP_065647329.1">
    <property type="nucleotide sequence ID" value="XM_065791257.1"/>
</dbReference>
<evidence type="ECO:0000256" key="2">
    <source>
        <dbReference type="ARBA" id="ARBA00022692"/>
    </source>
</evidence>
<dbReference type="Pfam" id="PF02932">
    <property type="entry name" value="Neur_chan_memb"/>
    <property type="match status" value="1"/>
</dbReference>
<dbReference type="Gene3D" id="2.70.170.10">
    <property type="entry name" value="Neurotransmitter-gated ion-channel ligand-binding domain"/>
    <property type="match status" value="1"/>
</dbReference>
<dbReference type="InterPro" id="IPR036734">
    <property type="entry name" value="Neur_chan_lig-bd_sf"/>
</dbReference>
<sequence>MKWINPLLTWKKEDYNNISLINVRSELVWTPDIFVFYNVEEDKKYNGLLDTFKTFIIVSSDGLHEWNAPVMFHMSCTMNVKDFPFETQTCPMQFSSLTYTSERVDLVPDNVDMKLYSPSAEWLYISMEKVSEPKMYPHSTTPHVDVTYTLIMKRKPLYLLLNLVIPNAIFVFLTVLVFVLPVYKGQRTPYVVTIVLAIVWFLVSSINTMTSGSEGVPLFSWFVSLSLIVVVFLMFCLCYSSTCYYANASLSELPLWIRYYVLGILARYYGIKSERVLPQWRKKLEILKKHENLKENTSLKKLFVKESDKKPGLLWSASHLTNLDELFQGKPNVKEIHKKIDYILCHMVENDDAEWLQTEWRIVSLVLDRLFLSLFLGTLTMIVFGCCIRIVYIP</sequence>
<evidence type="ECO:0000256" key="5">
    <source>
        <dbReference type="SAM" id="Phobius"/>
    </source>
</evidence>
<protein>
    <submittedName>
        <fullName evidence="9">Neuronal acetylcholine receptor subunit alpha-6 isoform X2</fullName>
    </submittedName>
</protein>
<dbReference type="InterPro" id="IPR038050">
    <property type="entry name" value="Neuro_actylchol_rec"/>
</dbReference>